<keyword evidence="1" id="KW-1133">Transmembrane helix</keyword>
<gene>
    <name evidence="4" type="ORF">EV199_0463</name>
</gene>
<dbReference type="GO" id="GO:0016989">
    <property type="term" value="F:sigma factor antagonist activity"/>
    <property type="evidence" value="ECO:0007669"/>
    <property type="project" value="TreeGrafter"/>
</dbReference>
<evidence type="ECO:0000313" key="4">
    <source>
        <dbReference type="EMBL" id="RZS74614.1"/>
    </source>
</evidence>
<dbReference type="AlphaFoldDB" id="A0A4Q7N1W9"/>
<dbReference type="OrthoDB" id="634407at2"/>
<dbReference type="Gene3D" id="2.60.120.1440">
    <property type="match status" value="1"/>
</dbReference>
<evidence type="ECO:0000259" key="2">
    <source>
        <dbReference type="Pfam" id="PF04773"/>
    </source>
</evidence>
<dbReference type="Gene3D" id="3.55.50.30">
    <property type="match status" value="1"/>
</dbReference>
<organism evidence="4 5">
    <name type="scientific">Pseudobacter ginsenosidimutans</name>
    <dbReference type="NCBI Taxonomy" id="661488"/>
    <lineage>
        <taxon>Bacteria</taxon>
        <taxon>Pseudomonadati</taxon>
        <taxon>Bacteroidota</taxon>
        <taxon>Chitinophagia</taxon>
        <taxon>Chitinophagales</taxon>
        <taxon>Chitinophagaceae</taxon>
        <taxon>Pseudobacter</taxon>
    </lineage>
</organism>
<feature type="domain" description="Protein FecR C-terminal" evidence="3">
    <location>
        <begin position="329"/>
        <end position="395"/>
    </location>
</feature>
<feature type="transmembrane region" description="Helical" evidence="1">
    <location>
        <begin position="86"/>
        <end position="104"/>
    </location>
</feature>
<dbReference type="Pfam" id="PF16344">
    <property type="entry name" value="FecR_C"/>
    <property type="match status" value="1"/>
</dbReference>
<accession>A0A4Q7N1W9</accession>
<keyword evidence="1" id="KW-0812">Transmembrane</keyword>
<name>A0A4Q7N1W9_9BACT</name>
<dbReference type="Pfam" id="PF04773">
    <property type="entry name" value="FecR"/>
    <property type="match status" value="1"/>
</dbReference>
<protein>
    <submittedName>
        <fullName evidence="4">FecR family protein</fullName>
    </submittedName>
</protein>
<evidence type="ECO:0000313" key="5">
    <source>
        <dbReference type="Proteomes" id="UP000293874"/>
    </source>
</evidence>
<sequence>MQQRAAYLLERYITGSINDAEMAELQELTESSAPEVQQGIQQWLEGREADPAYNPQQWQHVLGHIISADRQEEKNRKTVPMYKRSWFRYAAAAAVVIVAGLGFWRSNEKIEKETISPQPIVQKEVPPGKDGAILTLADGTTLVLDSMGNGVVASQNGTQVVLKDGKLAYYGGATDIAVAYNTMTTPRGRQFNVTLPDGTRVWLNAASSLRYPTVFNGTERKVQITGEAYFEVAQNKNQPFKVETGKGIEVEVLGTHFNVNSYDDEPTINTTLLEGSVKVVAKNSPQENGNSVVLRPGQQAQNSNTEDGKGLRIRQVDLDEVVAWKDGAFSFNDADLKAVMRQLSRWYDVEVEYAGEISEQQRFTGKLGRSIPLADLLAEMKDYDVKFRIEGGNKIVVLP</sequence>
<feature type="domain" description="FecR protein" evidence="2">
    <location>
        <begin position="182"/>
        <end position="278"/>
    </location>
</feature>
<dbReference type="InterPro" id="IPR006860">
    <property type="entry name" value="FecR"/>
</dbReference>
<keyword evidence="5" id="KW-1185">Reference proteome</keyword>
<dbReference type="PANTHER" id="PTHR30273:SF2">
    <property type="entry name" value="PROTEIN FECR"/>
    <property type="match status" value="1"/>
</dbReference>
<dbReference type="PANTHER" id="PTHR30273">
    <property type="entry name" value="PERIPLASMIC SIGNAL SENSOR AND SIGMA FACTOR ACTIVATOR FECR-RELATED"/>
    <property type="match status" value="1"/>
</dbReference>
<dbReference type="RefSeq" id="WP_158643960.1">
    <property type="nucleotide sequence ID" value="NZ_CP042431.1"/>
</dbReference>
<evidence type="ECO:0000259" key="3">
    <source>
        <dbReference type="Pfam" id="PF16344"/>
    </source>
</evidence>
<proteinExistence type="predicted"/>
<dbReference type="Proteomes" id="UP000293874">
    <property type="component" value="Unassembled WGS sequence"/>
</dbReference>
<dbReference type="InterPro" id="IPR012373">
    <property type="entry name" value="Ferrdict_sens_TM"/>
</dbReference>
<dbReference type="EMBL" id="SGXA01000001">
    <property type="protein sequence ID" value="RZS74614.1"/>
    <property type="molecule type" value="Genomic_DNA"/>
</dbReference>
<reference evidence="4 5" key="1">
    <citation type="submission" date="2019-02" db="EMBL/GenBank/DDBJ databases">
        <title>Genomic Encyclopedia of Type Strains, Phase IV (KMG-IV): sequencing the most valuable type-strain genomes for metagenomic binning, comparative biology and taxonomic classification.</title>
        <authorList>
            <person name="Goeker M."/>
        </authorList>
    </citation>
    <scope>NUCLEOTIDE SEQUENCE [LARGE SCALE GENOMIC DNA]</scope>
    <source>
        <strain evidence="4 5">DSM 18116</strain>
    </source>
</reference>
<dbReference type="InterPro" id="IPR032508">
    <property type="entry name" value="FecR_C"/>
</dbReference>
<comment type="caution">
    <text evidence="4">The sequence shown here is derived from an EMBL/GenBank/DDBJ whole genome shotgun (WGS) entry which is preliminary data.</text>
</comment>
<keyword evidence="1" id="KW-0472">Membrane</keyword>
<evidence type="ECO:0000256" key="1">
    <source>
        <dbReference type="SAM" id="Phobius"/>
    </source>
</evidence>
<dbReference type="FunFam" id="2.60.120.1440:FF:000001">
    <property type="entry name" value="Putative anti-sigma factor"/>
    <property type="match status" value="1"/>
</dbReference>